<evidence type="ECO:0000259" key="12">
    <source>
        <dbReference type="PROSITE" id="PS52004"/>
    </source>
</evidence>
<gene>
    <name evidence="14" type="ORF">PVAG01_10446</name>
</gene>
<dbReference type="PROSITE" id="PS52019">
    <property type="entry name" value="PKS_MFAS_DH"/>
    <property type="match status" value="1"/>
</dbReference>
<evidence type="ECO:0000256" key="3">
    <source>
        <dbReference type="ARBA" id="ARBA00022598"/>
    </source>
</evidence>
<protein>
    <submittedName>
        <fullName evidence="14">Beta-ketoacyl synthase domain-containing protein</fullName>
    </submittedName>
</protein>
<dbReference type="Pfam" id="PF00668">
    <property type="entry name" value="Condensation"/>
    <property type="match status" value="1"/>
</dbReference>
<dbReference type="SUPFAM" id="SSF53901">
    <property type="entry name" value="Thiolase-like"/>
    <property type="match status" value="1"/>
</dbReference>
<dbReference type="SMART" id="SM00825">
    <property type="entry name" value="PKS_KS"/>
    <property type="match status" value="1"/>
</dbReference>
<dbReference type="InterPro" id="IPR014031">
    <property type="entry name" value="Ketoacyl_synth_C"/>
</dbReference>
<dbReference type="Pfam" id="PF07993">
    <property type="entry name" value="NAD_binding_4"/>
    <property type="match status" value="1"/>
</dbReference>
<dbReference type="Gene3D" id="3.40.47.10">
    <property type="match status" value="1"/>
</dbReference>
<dbReference type="SMART" id="SM00826">
    <property type="entry name" value="PKS_DH"/>
    <property type="match status" value="1"/>
</dbReference>
<dbReference type="EMBL" id="JBFCZG010000009">
    <property type="protein sequence ID" value="KAL3418730.1"/>
    <property type="molecule type" value="Genomic_DNA"/>
</dbReference>
<keyword evidence="2" id="KW-0597">Phosphoprotein</keyword>
<keyword evidence="3" id="KW-0436">Ligase</keyword>
<evidence type="ECO:0000313" key="14">
    <source>
        <dbReference type="EMBL" id="KAL3418730.1"/>
    </source>
</evidence>
<name>A0ABR4P5Z7_9HELO</name>
<dbReference type="InterPro" id="IPR036291">
    <property type="entry name" value="NAD(P)-bd_dom_sf"/>
</dbReference>
<dbReference type="InterPro" id="IPR014030">
    <property type="entry name" value="Ketoacyl_synth_N"/>
</dbReference>
<dbReference type="SUPFAM" id="SSF53335">
    <property type="entry name" value="S-adenosyl-L-methionine-dependent methyltransferases"/>
    <property type="match status" value="1"/>
</dbReference>
<keyword evidence="5" id="KW-0808">Transferase</keyword>
<dbReference type="InterPro" id="IPR006162">
    <property type="entry name" value="Ppantetheine_attach_site"/>
</dbReference>
<dbReference type="InterPro" id="IPR020845">
    <property type="entry name" value="AMP-binding_CS"/>
</dbReference>
<evidence type="ECO:0000256" key="10">
    <source>
        <dbReference type="SAM" id="MobiDB-lite"/>
    </source>
</evidence>
<dbReference type="SUPFAM" id="SSF56801">
    <property type="entry name" value="Acetyl-CoA synthetase-like"/>
    <property type="match status" value="1"/>
</dbReference>
<sequence>MAPLKTSSSSKNEPIAIIGSGCRFPGGANSPSKLWELLRESRDVLSEIPPSRFDIRGFYHPDSQFPGHANVKHSYLLDEDVADFDAQFFNITPPEAVAMDPQQRLLLETVYEGLESAGLTLEGLKGSDTGVYVGQMYVDYESMQFRDLQHVPTYHAIGSARSIISNRVSYFFDWHGPSLTVDTACSSSLVALHQAVQALRSGEVNVALAAGSNLLLGPEPYIHESKLNMLSPDGRSRMWDEEANGYARGDGVAAIVLKTLSTALADGDNIECIVRETGVNQDGRSRGITMPSATAQSALIRETYAKAGLDLNLKADRCQYFEAHGTGTPAGDPVEAEAVHTAFFGGRREGKFSEDELLVGSIKTIIGHTESTAGLAGVLKVAQAMKHGYIPANLLFNRLNPRVLPFYNHLKIPQELTPWPKTSGPRRASVNSFGFGGTNAHVILEAFSPSSGQTVKKSKTDQVSVTPFLFSAQSKQSLIANLTAYNKYLDKHPDTNPSDLAWTLQSRRSRLPLRVSLPGSSIENLKSGLGELLGNFQLQPRSATNLMNKTKLLGVFTGQGAQWARMGAEIILNSEFASKILADLDDALSELRQDDRPNKTLRDELLETESSSNINQASVSQPLCTAVQVILVELLRLAGIQFVAVVGHSSGEIAAAFTAGYLSAREAIIIAYYRGLHSHLAGGPEGQPGAMLAVGTSLEDAEEICNDEEFKGRVCIAACNSPSSLTLSGDEDAIAEVEQLFEDENKFVRVLKVDKAYHSHHMRPCSQPYLNSMKSIPLRKSKLDSSCTWISSVYPDRALDEMGDVNASYWVENLLSPVLFSRAIERAISLGPFDGAIEVGPHPALKGPVCDTLKSIQVDLPYTGLLQRSTNAKYSLSKALGYLWTHLDNLTIDFDQYEAVMGGQAVHHFISDLPVYQWNHSQKYWHESDLSRKIRQRSQPVHSLLGDMMPQSSPHQLTWKAILRPQDLPWIHHHRIQGQTVFPAAGYAATALETVSFLAPPDQVRLIELENFIIHQAMVFENNDQDSGIEVRTVISSISREDPYHTTAQFTYEACIGEQETFQLVASGRLVIVIGSASPETLPTTRRLEPYMVEVPTDTFYSSLKDVGYEYSGSFKALTNLNRKFGKASGTVAIAAAAPNTDTLIVHPAVLDAAFHSILLAFSYPHDGLLRSLHLPTLIQRIRINPSLCGHYWLDVNDAPFVATIPDAHGSNMSSGIKGDVEIHDTTGMYCAIQVEGVHVVPFTPATQSDDIQPFHAMHWVDAEPNADLTAVYRATQEEKEVANILERGAFYYLRQLEHQIPADHPGRSDQYNAAYLNFAAHTHQMVLDGKHIYGRKEWLTDTLDDIVTCSERFSDRPEIKAMHVVGEQMPRSIRGETTMLEHLLMNGLLDDYYANAVSTTKGTDVLAETVVQIARRYPHSKILEVGAGTGGATRQILKLIDDDFSSYTFTDVSAGFFDNARSEFEPYQDRMAYKLLDLEQDLQTQGYEKHSYDLVVASLVVHATKSIEQTLRRIRSLLKPGGYLILCELTNINIINANALFGCLPGWWQGIGEGRTLGAAVTESKWDSIMRKTGFSGIDTMTPIQDALPLPTSILVSQAVNDWVEFIREPLMARPSLVAGRSIVKHLFIVGGTTLRVSRLVEDVQKLIGGFCEDLTRVESLSELDHSKIDSTSTVLILQDLDSPVFKDITEARLESLKKLFASEKRIVWVTQDRMVDNPYANMPLGFARSALWELPDIQYQFIDFQDVQRIDARVLTEAMLRFQVSGSIKEQAQRNTLWSVEFEIVIKSDGRHLIPRLKPVNDANDRYNSARRTIAKEIKPQETPVIITNVDGRYKVYQQPLPSSAKAFRLDKSLKTIKLSHSTLRPIRTVSGDSFIVLGTCITSGAQFVALTDTAVSIAELRQTSLIAIAVAPQSEALFLSLITANLLLPIITAGLSEGDNLVIHDAPTVLATILHRHAKLAAVNLICTTFSREISKQRNWIHVDRYARRSHLQSLLPPKIARFVDFTALELSNVQTSPIRVCLPQETEIVNALALFSRAVGLRSLNQNTSPNVNEILRAAAISALADLDTWPQEGTTASEINIQDLTEIGASYDFATVVQWHTPSLSITIQPVKTQFKADRTYWLVGLSRDLGISIADYMMRNGAKHLVITSRNPKLDQTWLDNANCNGTVVKVLRNDLTNWDSVKATYQEIAQTLPPVAGIAQGAMILDDVATRDMTVEILSRVLQPKVEGSLNLDRLFYEEPLDFFVFFASAANVVGNLGQASYTAANMFMAGLAQQRRRRGLSASVMDLGLIMGTGYITREKGDELTRPSFERGLLTISEFDVHQTFAEVIKSGAPDTVAEWEIAMGLRLIQSNTPNPPPWYSYPQFACMTARNVSDDNNNTSNSQAGASIKDRLTDAMTKEEIENIITETFIVEIRKMLHLSDDYEITTSVRTNELGLDSLVAVRVRSWFLNNYQVNIPALRILKGTSLQELITQAVEDIPDTLTPGLSSIQQLRSEGKEASSSDSPSEGGSNTPNTPLSSDQETEVSSINEELDIPQLKDVQQDEINLERFGPLSHTQSVFLFVHELLNDKSTLNNSGMLHLKGEIRIDDLKNAVEALGRRHESLRTCICEREGKYVQGVLNSSPLVLEHKKVYTQQELYREYETLRRHAFDISRGQTSRFLLLSHASTDHYLLMSSHHIVFDRASNDPLMADLEMAYHGIQPEHAPFQHLDYSNQQHTQYLSGAWEEAISFWRQEFHTIPDPLPLHRSQLSERKPLEKYASHTPEFRIDKQLSARVREVARKYRSTTFHFHLAVFKVLLHRFLGVKDVCIGIADDCRRDDHMRTGIGPFLNMLPLRMNANSEEVFGDAIVEARDKSLSILTNAIPFEVILNELQINRVSTHTPLAQAFMNYAENDVEDGQSFLGCRTEVMEQDPAEVPYDITFTVINNTRGDTRIMMNVQRSLYSEKDTKLLAHGYEDILRKFATTPELQIEDRWQFRKPILDTALTVGRGPAFISTWPETLVHRFDILFPKVSHRVAVTDGNGSSITYEELSRRIDIIASELIHNHVQPGAKVAIFQHPTADWVASVIAIMKVGAVYVPLDAVTPVARLSLMVGDCEPVAILIHEATIELIRDLEPQNSTIINVSRLSKLPETKILNLSRSEAPAIILYTSGSTGTPKGVVLQHASLKHEFDHCAATYGLGEQDVVLQQSAWSFDVSVTQIFLALGVGARLHIVSHLMRADSRAIAELINKQGITTTYATPTEYKSWLKGEHLKFLKDSAWQLSLVAGEAVTESLLQLYRNLGRPTLRLFNVYGPTETTCGSTKTQLLYEDPSFYQGIIPVGRASANECFYILDDKQRLQPVGQVGEIAIGGIGVAMGYLNNEDRTRVSFLPDSFANAEYIERGWKIMYRTGDLGYLNDDGTLILKGRIENDNEIKLNGVRIDLADIEQTILKTANGVLVDAVASLRNTSDDVTKFMIVHVVFSSELSIEKDSFLQTLLNNLPLPRTMLPSAIISIDSFPRSVAGKVDRRALRSLPIPIKPFTTTQTWALSKGEEMIRNLWKLVIPEELIALHDIDATSDFFSVGGNSMLLIELQHRIREQLDHTIPLFKLFQASTLRSMTQLLRQDRLAIGKVIAWGVETQLQASLKTLIPLDTIKTITSPRIVVITGATGFLGQHLLRALVDEQDIEKIICIANRNLDERKRNLFPQLDRIECYEGDLRLPRLGLSEQDATRIFQEADSVIHNGADVSHLKTFSSLRSANLTSTQELVKLCLPRQIPLHFVSTTGVTMFSTSETFAEVSVRDSEPPKDGQYGYIASKWASEIYLERTNSQYGLPIYIHRPSSIIRPESDMAGENPVADVLQNMLLYSQRIHAVPMVPGLRGFLDLVHPSTVSGKIVRAVVDHDHELCDKVTYIHESGDFELDVLQLRNHLAKTTGKVVDEVMLEEWITRAEEVGLSSGIAEVFRGIGEAEQMNFPRLLRS</sequence>
<dbReference type="Pfam" id="PF00501">
    <property type="entry name" value="AMP-binding"/>
    <property type="match status" value="1"/>
</dbReference>
<evidence type="ECO:0000256" key="4">
    <source>
        <dbReference type="ARBA" id="ARBA00022603"/>
    </source>
</evidence>
<dbReference type="InterPro" id="IPR020806">
    <property type="entry name" value="PKS_PP-bd"/>
</dbReference>
<dbReference type="PANTHER" id="PTHR43775:SF20">
    <property type="entry name" value="HYBRID PKS-NRPS SYNTHETASE APDA"/>
    <property type="match status" value="1"/>
</dbReference>
<dbReference type="InterPro" id="IPR036736">
    <property type="entry name" value="ACP-like_sf"/>
</dbReference>
<evidence type="ECO:0000259" key="11">
    <source>
        <dbReference type="PROSITE" id="PS50075"/>
    </source>
</evidence>
<dbReference type="Gene3D" id="3.30.559.30">
    <property type="entry name" value="Nonribosomal peptide synthetase, condensation domain"/>
    <property type="match status" value="1"/>
</dbReference>
<dbReference type="InterPro" id="IPR014043">
    <property type="entry name" value="Acyl_transferase_dom"/>
</dbReference>
<feature type="active site" description="Proton acceptor; for dehydratase activity" evidence="9">
    <location>
        <position position="974"/>
    </location>
</feature>
<dbReference type="Pfam" id="PF00698">
    <property type="entry name" value="Acyl_transf_1"/>
    <property type="match status" value="1"/>
</dbReference>
<dbReference type="InterPro" id="IPR032821">
    <property type="entry name" value="PKS_assoc"/>
</dbReference>
<feature type="compositionally biased region" description="Low complexity" evidence="10">
    <location>
        <begin position="2510"/>
        <end position="2519"/>
    </location>
</feature>
<dbReference type="InterPro" id="IPR013217">
    <property type="entry name" value="Methyltransf_12"/>
</dbReference>
<dbReference type="CDD" id="cd05930">
    <property type="entry name" value="A_NRPS"/>
    <property type="match status" value="1"/>
</dbReference>
<dbReference type="Pfam" id="PF21089">
    <property type="entry name" value="PKS_DH_N"/>
    <property type="match status" value="1"/>
</dbReference>
<dbReference type="InterPro" id="IPR045851">
    <property type="entry name" value="AMP-bd_C_sf"/>
</dbReference>
<feature type="domain" description="Carrier" evidence="11">
    <location>
        <begin position="2409"/>
        <end position="2487"/>
    </location>
</feature>
<dbReference type="Gene3D" id="3.40.366.10">
    <property type="entry name" value="Malonyl-Coenzyme A Acyl Carrier Protein, domain 2"/>
    <property type="match status" value="1"/>
</dbReference>
<keyword evidence="4" id="KW-0489">Methyltransferase</keyword>
<dbReference type="PROSITE" id="PS50075">
    <property type="entry name" value="CARRIER"/>
    <property type="match status" value="2"/>
</dbReference>
<dbReference type="InterPro" id="IPR020807">
    <property type="entry name" value="PKS_DH"/>
</dbReference>
<comment type="similarity">
    <text evidence="8">In the C-terminal section; belongs to the NRP synthetase family.</text>
</comment>
<feature type="active site" description="Proton donor; for dehydratase activity" evidence="9">
    <location>
        <position position="1152"/>
    </location>
</feature>
<dbReference type="PROSITE" id="PS52004">
    <property type="entry name" value="KS3_2"/>
    <property type="match status" value="1"/>
</dbReference>
<feature type="region of interest" description="N-terminal hotdog fold" evidence="9">
    <location>
        <begin position="942"/>
        <end position="1077"/>
    </location>
</feature>
<dbReference type="Gene3D" id="1.10.1200.10">
    <property type="entry name" value="ACP-like"/>
    <property type="match status" value="2"/>
</dbReference>
<reference evidence="14 15" key="1">
    <citation type="submission" date="2024-06" db="EMBL/GenBank/DDBJ databases">
        <title>Complete genome of Phlyctema vagabunda strain 19-DSS-EL-015.</title>
        <authorList>
            <person name="Fiorenzani C."/>
        </authorList>
    </citation>
    <scope>NUCLEOTIDE SEQUENCE [LARGE SCALE GENOMIC DNA]</scope>
    <source>
        <strain evidence="14 15">19-DSS-EL-015</strain>
    </source>
</reference>
<dbReference type="Pfam" id="PF08659">
    <property type="entry name" value="KR"/>
    <property type="match status" value="1"/>
</dbReference>
<dbReference type="InterPro" id="IPR049551">
    <property type="entry name" value="PKS_DH_C"/>
</dbReference>
<dbReference type="Gene3D" id="3.30.300.30">
    <property type="match status" value="1"/>
</dbReference>
<dbReference type="NCBIfam" id="TIGR01733">
    <property type="entry name" value="AA-adenyl-dom"/>
    <property type="match status" value="1"/>
</dbReference>
<dbReference type="Gene3D" id="3.40.50.12780">
    <property type="entry name" value="N-terminal domain of ligase-like"/>
    <property type="match status" value="1"/>
</dbReference>
<dbReference type="Proteomes" id="UP001629113">
    <property type="component" value="Unassembled WGS sequence"/>
</dbReference>
<dbReference type="InterPro" id="IPR049552">
    <property type="entry name" value="PKS_DH_N"/>
</dbReference>
<dbReference type="InterPro" id="IPR023213">
    <property type="entry name" value="CAT-like_dom_sf"/>
</dbReference>
<organism evidence="14 15">
    <name type="scientific">Phlyctema vagabunda</name>
    <dbReference type="NCBI Taxonomy" id="108571"/>
    <lineage>
        <taxon>Eukaryota</taxon>
        <taxon>Fungi</taxon>
        <taxon>Dikarya</taxon>
        <taxon>Ascomycota</taxon>
        <taxon>Pezizomycotina</taxon>
        <taxon>Leotiomycetes</taxon>
        <taxon>Helotiales</taxon>
        <taxon>Dermateaceae</taxon>
        <taxon>Phlyctema</taxon>
    </lineage>
</organism>
<accession>A0ABR4P5Z7</accession>
<feature type="region of interest" description="C-terminal hotdog fold" evidence="9">
    <location>
        <begin position="1092"/>
        <end position="1249"/>
    </location>
</feature>
<feature type="compositionally biased region" description="Polar residues" evidence="10">
    <location>
        <begin position="2520"/>
        <end position="2535"/>
    </location>
</feature>
<keyword evidence="6" id="KW-0677">Repeat</keyword>
<feature type="domain" description="Ketosynthase family 3 (KS3)" evidence="12">
    <location>
        <begin position="12"/>
        <end position="446"/>
    </location>
</feature>
<keyword evidence="7" id="KW-0511">Multifunctional enzyme</keyword>
<dbReference type="InterPro" id="IPR013968">
    <property type="entry name" value="PKS_KR"/>
</dbReference>
<evidence type="ECO:0000256" key="1">
    <source>
        <dbReference type="ARBA" id="ARBA00022450"/>
    </source>
</evidence>
<dbReference type="Gene3D" id="3.40.50.720">
    <property type="entry name" value="NAD(P)-binding Rossmann-like Domain"/>
    <property type="match status" value="2"/>
</dbReference>
<evidence type="ECO:0000256" key="6">
    <source>
        <dbReference type="ARBA" id="ARBA00022737"/>
    </source>
</evidence>
<dbReference type="InterPro" id="IPR049900">
    <property type="entry name" value="PKS_mFAS_DH"/>
</dbReference>
<dbReference type="InterPro" id="IPR000873">
    <property type="entry name" value="AMP-dep_synth/lig_dom"/>
</dbReference>
<dbReference type="SMART" id="SM00823">
    <property type="entry name" value="PKS_PP"/>
    <property type="match status" value="2"/>
</dbReference>
<dbReference type="SUPFAM" id="SSF55048">
    <property type="entry name" value="Probable ACP-binding domain of malonyl-CoA ACP transacylase"/>
    <property type="match status" value="1"/>
</dbReference>
<dbReference type="InterPro" id="IPR042104">
    <property type="entry name" value="PKS_dehydratase_sf"/>
</dbReference>
<dbReference type="Pfam" id="PF08242">
    <property type="entry name" value="Methyltransf_12"/>
    <property type="match status" value="1"/>
</dbReference>
<dbReference type="InterPro" id="IPR016036">
    <property type="entry name" value="Malonyl_transacylase_ACP-bd"/>
</dbReference>
<dbReference type="Pfam" id="PF16197">
    <property type="entry name" value="KAsynt_C_assoc"/>
    <property type="match status" value="1"/>
</dbReference>
<dbReference type="SUPFAM" id="SSF52777">
    <property type="entry name" value="CoA-dependent acyltransferases"/>
    <property type="match status" value="2"/>
</dbReference>
<evidence type="ECO:0000256" key="9">
    <source>
        <dbReference type="PROSITE-ProRule" id="PRU01363"/>
    </source>
</evidence>
<dbReference type="InterPro" id="IPR016039">
    <property type="entry name" value="Thiolase-like"/>
</dbReference>
<dbReference type="SMART" id="SM00827">
    <property type="entry name" value="PKS_AT"/>
    <property type="match status" value="1"/>
</dbReference>
<dbReference type="InterPro" id="IPR001227">
    <property type="entry name" value="Ac_transferase_dom_sf"/>
</dbReference>
<dbReference type="InterPro" id="IPR050091">
    <property type="entry name" value="PKS_NRPS_Biosynth_Enz"/>
</dbReference>
<dbReference type="InterPro" id="IPR020841">
    <property type="entry name" value="PKS_Beta-ketoAc_synthase_dom"/>
</dbReference>
<dbReference type="PROSITE" id="PS00012">
    <property type="entry name" value="PHOSPHOPANTETHEINE"/>
    <property type="match status" value="1"/>
</dbReference>
<evidence type="ECO:0000256" key="8">
    <source>
        <dbReference type="ARBA" id="ARBA00029443"/>
    </source>
</evidence>
<proteinExistence type="inferred from homology"/>
<dbReference type="Gene3D" id="3.40.50.150">
    <property type="entry name" value="Vaccinia Virus protein VP39"/>
    <property type="match status" value="1"/>
</dbReference>
<evidence type="ECO:0000256" key="2">
    <source>
        <dbReference type="ARBA" id="ARBA00022553"/>
    </source>
</evidence>
<dbReference type="InterPro" id="IPR029063">
    <property type="entry name" value="SAM-dependent_MTases_sf"/>
</dbReference>
<evidence type="ECO:0000256" key="5">
    <source>
        <dbReference type="ARBA" id="ARBA00022679"/>
    </source>
</evidence>
<dbReference type="PROSITE" id="PS00606">
    <property type="entry name" value="KS3_1"/>
    <property type="match status" value="1"/>
</dbReference>
<dbReference type="InterPro" id="IPR018201">
    <property type="entry name" value="Ketoacyl_synth_AS"/>
</dbReference>
<dbReference type="CDD" id="cd19532">
    <property type="entry name" value="C_PKS-NRPS"/>
    <property type="match status" value="1"/>
</dbReference>
<dbReference type="InterPro" id="IPR057326">
    <property type="entry name" value="KR_dom"/>
</dbReference>
<dbReference type="Pfam" id="PF00550">
    <property type="entry name" value="PP-binding"/>
    <property type="match status" value="1"/>
</dbReference>
<feature type="region of interest" description="Disordered" evidence="10">
    <location>
        <begin position="2500"/>
        <end position="2535"/>
    </location>
</feature>
<dbReference type="Pfam" id="PF00109">
    <property type="entry name" value="ketoacyl-synt"/>
    <property type="match status" value="1"/>
</dbReference>
<feature type="domain" description="Carrier" evidence="11">
    <location>
        <begin position="3541"/>
        <end position="3618"/>
    </location>
</feature>
<evidence type="ECO:0000313" key="15">
    <source>
        <dbReference type="Proteomes" id="UP001629113"/>
    </source>
</evidence>
<dbReference type="SUPFAM" id="SSF51735">
    <property type="entry name" value="NAD(P)-binding Rossmann-fold domains"/>
    <property type="match status" value="2"/>
</dbReference>
<dbReference type="PANTHER" id="PTHR43775">
    <property type="entry name" value="FATTY ACID SYNTHASE"/>
    <property type="match status" value="1"/>
</dbReference>
<dbReference type="Gene3D" id="3.10.129.110">
    <property type="entry name" value="Polyketide synthase dehydratase"/>
    <property type="match status" value="1"/>
</dbReference>
<feature type="domain" description="PKS/mFAS DH" evidence="13">
    <location>
        <begin position="942"/>
        <end position="1249"/>
    </location>
</feature>
<keyword evidence="1" id="KW-0596">Phosphopantetheine</keyword>
<dbReference type="InterPro" id="IPR001242">
    <property type="entry name" value="Condensation_dom"/>
</dbReference>
<dbReference type="InterPro" id="IPR009081">
    <property type="entry name" value="PP-bd_ACP"/>
</dbReference>
<dbReference type="CDD" id="cd00833">
    <property type="entry name" value="PKS"/>
    <property type="match status" value="1"/>
</dbReference>
<dbReference type="SUPFAM" id="SSF52151">
    <property type="entry name" value="FabD/lysophospholipase-like"/>
    <property type="match status" value="1"/>
</dbReference>
<comment type="caution">
    <text evidence="14">The sequence shown here is derived from an EMBL/GenBank/DDBJ whole genome shotgun (WGS) entry which is preliminary data.</text>
</comment>
<evidence type="ECO:0000256" key="7">
    <source>
        <dbReference type="ARBA" id="ARBA00023268"/>
    </source>
</evidence>
<dbReference type="SUPFAM" id="SSF47336">
    <property type="entry name" value="ACP-like"/>
    <property type="match status" value="2"/>
</dbReference>
<dbReference type="Pfam" id="PF14765">
    <property type="entry name" value="PS-DH"/>
    <property type="match status" value="1"/>
</dbReference>
<dbReference type="InterPro" id="IPR013120">
    <property type="entry name" value="FAR_NAD-bd"/>
</dbReference>
<dbReference type="SMART" id="SM00822">
    <property type="entry name" value="PKS_KR"/>
    <property type="match status" value="1"/>
</dbReference>
<dbReference type="InterPro" id="IPR016035">
    <property type="entry name" value="Acyl_Trfase/lysoPLipase"/>
</dbReference>
<dbReference type="Pfam" id="PF02801">
    <property type="entry name" value="Ketoacyl-synt_C"/>
    <property type="match status" value="1"/>
</dbReference>
<dbReference type="CDD" id="cd02440">
    <property type="entry name" value="AdoMet_MTases"/>
    <property type="match status" value="1"/>
</dbReference>
<dbReference type="InterPro" id="IPR010071">
    <property type="entry name" value="AA_adenyl_dom"/>
</dbReference>
<evidence type="ECO:0000259" key="13">
    <source>
        <dbReference type="PROSITE" id="PS52019"/>
    </source>
</evidence>
<dbReference type="InterPro" id="IPR042099">
    <property type="entry name" value="ANL_N_sf"/>
</dbReference>
<dbReference type="Gene3D" id="3.30.559.10">
    <property type="entry name" value="Chloramphenicol acetyltransferase-like domain"/>
    <property type="match status" value="1"/>
</dbReference>
<keyword evidence="15" id="KW-1185">Reference proteome</keyword>
<dbReference type="PROSITE" id="PS00455">
    <property type="entry name" value="AMP_BINDING"/>
    <property type="match status" value="1"/>
</dbReference>